<feature type="transmembrane region" description="Helical" evidence="2">
    <location>
        <begin position="7"/>
        <end position="23"/>
    </location>
</feature>
<evidence type="ECO:0000256" key="2">
    <source>
        <dbReference type="SAM" id="Phobius"/>
    </source>
</evidence>
<dbReference type="Proteomes" id="UP000054783">
    <property type="component" value="Unassembled WGS sequence"/>
</dbReference>
<evidence type="ECO:0000313" key="4">
    <source>
        <dbReference type="Proteomes" id="UP000054783"/>
    </source>
</evidence>
<organism evidence="3 4">
    <name type="scientific">Trichinella patagoniensis</name>
    <dbReference type="NCBI Taxonomy" id="990121"/>
    <lineage>
        <taxon>Eukaryota</taxon>
        <taxon>Metazoa</taxon>
        <taxon>Ecdysozoa</taxon>
        <taxon>Nematoda</taxon>
        <taxon>Enoplea</taxon>
        <taxon>Dorylaimia</taxon>
        <taxon>Trichinellida</taxon>
        <taxon>Trichinellidae</taxon>
        <taxon>Trichinella</taxon>
    </lineage>
</organism>
<proteinExistence type="predicted"/>
<keyword evidence="2" id="KW-1133">Transmembrane helix</keyword>
<comment type="caution">
    <text evidence="3">The sequence shown here is derived from an EMBL/GenBank/DDBJ whole genome shotgun (WGS) entry which is preliminary data.</text>
</comment>
<feature type="region of interest" description="Disordered" evidence="1">
    <location>
        <begin position="62"/>
        <end position="95"/>
    </location>
</feature>
<sequence length="95" mass="10729">MTEERLNRLAAICTFILTFPLILTCNGEPWKGSEFVAAIGKLYLIIRLTILLGSRGNLKLGRKSSASRCARKSRKRRKHKRHYNTSGIQAGITKQ</sequence>
<keyword evidence="2" id="KW-0472">Membrane</keyword>
<feature type="compositionally biased region" description="Basic residues" evidence="1">
    <location>
        <begin position="69"/>
        <end position="83"/>
    </location>
</feature>
<accession>A0A0V0YXT9</accession>
<dbReference type="AlphaFoldDB" id="A0A0V0YXT9"/>
<keyword evidence="2" id="KW-0812">Transmembrane</keyword>
<gene>
    <name evidence="3" type="ORF">T12_1350</name>
</gene>
<feature type="compositionally biased region" description="Polar residues" evidence="1">
    <location>
        <begin position="84"/>
        <end position="95"/>
    </location>
</feature>
<protein>
    <submittedName>
        <fullName evidence="3">Uncharacterized protein</fullName>
    </submittedName>
</protein>
<name>A0A0V0YXT9_9BILA</name>
<evidence type="ECO:0000313" key="3">
    <source>
        <dbReference type="EMBL" id="KRY05119.1"/>
    </source>
</evidence>
<dbReference type="EMBL" id="JYDQ01001493">
    <property type="protein sequence ID" value="KRY05119.1"/>
    <property type="molecule type" value="Genomic_DNA"/>
</dbReference>
<evidence type="ECO:0000256" key="1">
    <source>
        <dbReference type="SAM" id="MobiDB-lite"/>
    </source>
</evidence>
<keyword evidence="4" id="KW-1185">Reference proteome</keyword>
<feature type="transmembrane region" description="Helical" evidence="2">
    <location>
        <begin position="35"/>
        <end position="53"/>
    </location>
</feature>
<reference evidence="3 4" key="1">
    <citation type="submission" date="2015-01" db="EMBL/GenBank/DDBJ databases">
        <title>Evolution of Trichinella species and genotypes.</title>
        <authorList>
            <person name="Korhonen P.K."/>
            <person name="Edoardo P."/>
            <person name="Giuseppe L.R."/>
            <person name="Gasser R.B."/>
        </authorList>
    </citation>
    <scope>NUCLEOTIDE SEQUENCE [LARGE SCALE GENOMIC DNA]</scope>
    <source>
        <strain evidence="3">ISS2496</strain>
    </source>
</reference>